<evidence type="ECO:0000259" key="2">
    <source>
        <dbReference type="Pfam" id="PF03372"/>
    </source>
</evidence>
<comment type="caution">
    <text evidence="3">The sequence shown here is derived from an EMBL/GenBank/DDBJ whole genome shotgun (WGS) entry which is preliminary data.</text>
</comment>
<organism evidence="3 4">
    <name type="scientific">Micromonospora sonneratiae</name>
    <dbReference type="NCBI Taxonomy" id="1184706"/>
    <lineage>
        <taxon>Bacteria</taxon>
        <taxon>Bacillati</taxon>
        <taxon>Actinomycetota</taxon>
        <taxon>Actinomycetes</taxon>
        <taxon>Micromonosporales</taxon>
        <taxon>Micromonosporaceae</taxon>
        <taxon>Micromonospora</taxon>
    </lineage>
</organism>
<reference evidence="4" key="1">
    <citation type="journal article" date="2019" name="Int. J. Syst. Evol. Microbiol.">
        <title>The Global Catalogue of Microorganisms (GCM) 10K type strain sequencing project: providing services to taxonomists for standard genome sequencing and annotation.</title>
        <authorList>
            <consortium name="The Broad Institute Genomics Platform"/>
            <consortium name="The Broad Institute Genome Sequencing Center for Infectious Disease"/>
            <person name="Wu L."/>
            <person name="Ma J."/>
        </authorList>
    </citation>
    <scope>NUCLEOTIDE SEQUENCE [LARGE SCALE GENOMIC DNA]</scope>
    <source>
        <strain evidence="4">JCM 31037</strain>
    </source>
</reference>
<feature type="transmembrane region" description="Helical" evidence="1">
    <location>
        <begin position="90"/>
        <end position="110"/>
    </location>
</feature>
<dbReference type="Pfam" id="PF03372">
    <property type="entry name" value="Exo_endo_phos"/>
    <property type="match status" value="1"/>
</dbReference>
<dbReference type="GO" id="GO:0004519">
    <property type="term" value="F:endonuclease activity"/>
    <property type="evidence" value="ECO:0007669"/>
    <property type="project" value="UniProtKB-KW"/>
</dbReference>
<dbReference type="EMBL" id="JBHTMP010000001">
    <property type="protein sequence ID" value="MFD1319504.1"/>
    <property type="molecule type" value="Genomic_DNA"/>
</dbReference>
<keyword evidence="4" id="KW-1185">Reference proteome</keyword>
<dbReference type="Proteomes" id="UP001597260">
    <property type="component" value="Unassembled WGS sequence"/>
</dbReference>
<keyword evidence="1" id="KW-0472">Membrane</keyword>
<name>A0ABW3Y5N0_9ACTN</name>
<protein>
    <submittedName>
        <fullName evidence="3">Endonuclease/exonuclease/phosphatase family protein</fullName>
    </submittedName>
</protein>
<keyword evidence="1" id="KW-0812">Transmembrane</keyword>
<keyword evidence="3" id="KW-0378">Hydrolase</keyword>
<feature type="transmembrane region" description="Helical" evidence="1">
    <location>
        <begin position="26"/>
        <end position="47"/>
    </location>
</feature>
<evidence type="ECO:0000256" key="1">
    <source>
        <dbReference type="SAM" id="Phobius"/>
    </source>
</evidence>
<dbReference type="SUPFAM" id="SSF56219">
    <property type="entry name" value="DNase I-like"/>
    <property type="match status" value="1"/>
</dbReference>
<evidence type="ECO:0000313" key="4">
    <source>
        <dbReference type="Proteomes" id="UP001597260"/>
    </source>
</evidence>
<gene>
    <name evidence="3" type="ORF">ACFQ4H_00085</name>
</gene>
<keyword evidence="1" id="KW-1133">Transmembrane helix</keyword>
<evidence type="ECO:0000313" key="3">
    <source>
        <dbReference type="EMBL" id="MFD1319504.1"/>
    </source>
</evidence>
<dbReference type="InterPro" id="IPR005135">
    <property type="entry name" value="Endo/exonuclease/phosphatase"/>
</dbReference>
<sequence length="382" mass="42300">MTAVLDAPPIAAPAARRVRRSWLRRSVAAGWLVFVVAHLALSGRWWLWSVVDIIPPLLFLVVPAVLLTAALPMGAWAARLRGVRSRRPAVGLWQVRLLAVAALLLSHGLVGINPAALWPGAAPAGPPDLRVVSWNVEFWTQTDDPEHFYSYLRGFDADVYLLQEYLHTEDGPVEIDDLSRVRSEFPGYQVIVAGELLTLSRLPVVGGGRLDAGDRLAATGLAVPADIAFRPYHVVKSLRTDVRVGDRVLSFYNTHQPVHLDTRISPLTGAFYDVPREQFGRRQVHLELLRDDLAGNPNPVLVAGDFNATATSGEVAVLKSRLRDATPAMDSVYPSSWAFRGLPLWRLDWVFTSPELVVTRYLLRDQEGMSDHRAQEVTLRLG</sequence>
<dbReference type="Gene3D" id="3.60.10.10">
    <property type="entry name" value="Endonuclease/exonuclease/phosphatase"/>
    <property type="match status" value="1"/>
</dbReference>
<proteinExistence type="predicted"/>
<dbReference type="InterPro" id="IPR036691">
    <property type="entry name" value="Endo/exonu/phosph_ase_sf"/>
</dbReference>
<feature type="domain" description="Endonuclease/exonuclease/phosphatase" evidence="2">
    <location>
        <begin position="132"/>
        <end position="372"/>
    </location>
</feature>
<keyword evidence="3" id="KW-0255">Endonuclease</keyword>
<keyword evidence="3" id="KW-0540">Nuclease</keyword>
<feature type="transmembrane region" description="Helical" evidence="1">
    <location>
        <begin position="53"/>
        <end position="78"/>
    </location>
</feature>
<dbReference type="RefSeq" id="WP_377565373.1">
    <property type="nucleotide sequence ID" value="NZ_JBHTMP010000001.1"/>
</dbReference>
<accession>A0ABW3Y5N0</accession>